<evidence type="ECO:0000313" key="2">
    <source>
        <dbReference type="Proteomes" id="UP000596049"/>
    </source>
</evidence>
<name>A0ABX7AQ75_9BACI</name>
<organism evidence="1 2">
    <name type="scientific">Lysinibacillus agricola</name>
    <dbReference type="NCBI Taxonomy" id="2590012"/>
    <lineage>
        <taxon>Bacteria</taxon>
        <taxon>Bacillati</taxon>
        <taxon>Bacillota</taxon>
        <taxon>Bacilli</taxon>
        <taxon>Bacillales</taxon>
        <taxon>Bacillaceae</taxon>
        <taxon>Lysinibacillus</taxon>
    </lineage>
</organism>
<gene>
    <name evidence="1" type="ORF">FJQ98_19400</name>
</gene>
<reference evidence="1 2" key="1">
    <citation type="submission" date="2020-01" db="EMBL/GenBank/DDBJ databases">
        <authorList>
            <person name="Liu G."/>
            <person name="Liu B."/>
        </authorList>
    </citation>
    <scope>NUCLEOTIDE SEQUENCE [LARGE SCALE GENOMIC DNA]</scope>
    <source>
        <strain evidence="1 2">FJAT-51161</strain>
    </source>
</reference>
<evidence type="ECO:0000313" key="1">
    <source>
        <dbReference type="EMBL" id="QQP11360.1"/>
    </source>
</evidence>
<protein>
    <submittedName>
        <fullName evidence="1">Uncharacterized protein</fullName>
    </submittedName>
</protein>
<dbReference type="Proteomes" id="UP000596049">
    <property type="component" value="Chromosome"/>
</dbReference>
<dbReference type="RefSeq" id="WP_053595254.1">
    <property type="nucleotide sequence ID" value="NZ_CP067341.1"/>
</dbReference>
<accession>A0ABX7AQ75</accession>
<sequence length="89" mass="10819">MLPAKIELQLDKKQIQQHIEKQLDESIQAQLWLVSVERLAQLTDMSKRWLEDEILNDPRMRAIERKKNRKRWYLAQQAFEVITEITSEW</sequence>
<dbReference type="EMBL" id="CP067341">
    <property type="protein sequence ID" value="QQP11360.1"/>
    <property type="molecule type" value="Genomic_DNA"/>
</dbReference>
<keyword evidence="2" id="KW-1185">Reference proteome</keyword>
<proteinExistence type="predicted"/>